<proteinExistence type="predicted"/>
<keyword evidence="5" id="KW-1185">Reference proteome</keyword>
<dbReference type="RefSeq" id="WP_146445792.1">
    <property type="nucleotide sequence ID" value="NZ_SJPR01000004.1"/>
</dbReference>
<dbReference type="InterPro" id="IPR011250">
    <property type="entry name" value="OMP/PagP_B-barrel"/>
</dbReference>
<protein>
    <recommendedName>
        <fullName evidence="3">Outer membrane protein beta-barrel domain-containing protein</fullName>
    </recommendedName>
</protein>
<dbReference type="AlphaFoldDB" id="A0A5C6A984"/>
<feature type="chain" id="PRO_5022840287" description="Outer membrane protein beta-barrel domain-containing protein" evidence="2">
    <location>
        <begin position="30"/>
        <end position="294"/>
    </location>
</feature>
<gene>
    <name evidence="4" type="ORF">Pla108_30750</name>
</gene>
<organism evidence="4 5">
    <name type="scientific">Botrimarina colliarenosi</name>
    <dbReference type="NCBI Taxonomy" id="2528001"/>
    <lineage>
        <taxon>Bacteria</taxon>
        <taxon>Pseudomonadati</taxon>
        <taxon>Planctomycetota</taxon>
        <taxon>Planctomycetia</taxon>
        <taxon>Pirellulales</taxon>
        <taxon>Lacipirellulaceae</taxon>
        <taxon>Botrimarina</taxon>
    </lineage>
</organism>
<dbReference type="Gene3D" id="2.40.160.20">
    <property type="match status" value="1"/>
</dbReference>
<keyword evidence="1 2" id="KW-0732">Signal</keyword>
<feature type="signal peptide" evidence="2">
    <location>
        <begin position="1"/>
        <end position="29"/>
    </location>
</feature>
<evidence type="ECO:0000256" key="1">
    <source>
        <dbReference type="ARBA" id="ARBA00022729"/>
    </source>
</evidence>
<dbReference type="Pfam" id="PF13505">
    <property type="entry name" value="OMP_b-brl"/>
    <property type="match status" value="1"/>
</dbReference>
<dbReference type="EMBL" id="SJPR01000004">
    <property type="protein sequence ID" value="TWT95996.1"/>
    <property type="molecule type" value="Genomic_DNA"/>
</dbReference>
<dbReference type="Proteomes" id="UP000317421">
    <property type="component" value="Unassembled WGS sequence"/>
</dbReference>
<reference evidence="4 5" key="1">
    <citation type="submission" date="2019-02" db="EMBL/GenBank/DDBJ databases">
        <title>Deep-cultivation of Planctomycetes and their phenomic and genomic characterization uncovers novel biology.</title>
        <authorList>
            <person name="Wiegand S."/>
            <person name="Jogler M."/>
            <person name="Boedeker C."/>
            <person name="Pinto D."/>
            <person name="Vollmers J."/>
            <person name="Rivas-Marin E."/>
            <person name="Kohn T."/>
            <person name="Peeters S.H."/>
            <person name="Heuer A."/>
            <person name="Rast P."/>
            <person name="Oberbeckmann S."/>
            <person name="Bunk B."/>
            <person name="Jeske O."/>
            <person name="Meyerdierks A."/>
            <person name="Storesund J.E."/>
            <person name="Kallscheuer N."/>
            <person name="Luecker S."/>
            <person name="Lage O.M."/>
            <person name="Pohl T."/>
            <person name="Merkel B.J."/>
            <person name="Hornburger P."/>
            <person name="Mueller R.-W."/>
            <person name="Bruemmer F."/>
            <person name="Labrenz M."/>
            <person name="Spormann A.M."/>
            <person name="Op Den Camp H."/>
            <person name="Overmann J."/>
            <person name="Amann R."/>
            <person name="Jetten M.S.M."/>
            <person name="Mascher T."/>
            <person name="Medema M.H."/>
            <person name="Devos D.P."/>
            <person name="Kaster A.-K."/>
            <person name="Ovreas L."/>
            <person name="Rohde M."/>
            <person name="Galperin M.Y."/>
            <person name="Jogler C."/>
        </authorList>
    </citation>
    <scope>NUCLEOTIDE SEQUENCE [LARGE SCALE GENOMIC DNA]</scope>
    <source>
        <strain evidence="4 5">Pla108</strain>
    </source>
</reference>
<evidence type="ECO:0000313" key="5">
    <source>
        <dbReference type="Proteomes" id="UP000317421"/>
    </source>
</evidence>
<accession>A0A5C6A984</accession>
<evidence type="ECO:0000313" key="4">
    <source>
        <dbReference type="EMBL" id="TWT95996.1"/>
    </source>
</evidence>
<name>A0A5C6A984_9BACT</name>
<feature type="domain" description="Outer membrane protein beta-barrel" evidence="3">
    <location>
        <begin position="142"/>
        <end position="276"/>
    </location>
</feature>
<dbReference type="OrthoDB" id="251906at2"/>
<evidence type="ECO:0000256" key="2">
    <source>
        <dbReference type="SAM" id="SignalP"/>
    </source>
</evidence>
<dbReference type="SUPFAM" id="SSF56925">
    <property type="entry name" value="OMPA-like"/>
    <property type="match status" value="1"/>
</dbReference>
<comment type="caution">
    <text evidence="4">The sequence shown here is derived from an EMBL/GenBank/DDBJ whole genome shotgun (WGS) entry which is preliminary data.</text>
</comment>
<evidence type="ECO:0000259" key="3">
    <source>
        <dbReference type="Pfam" id="PF13505"/>
    </source>
</evidence>
<sequence length="294" mass="31526" precursor="true">MVGACQTPRHLLACLVVLCALATSAVGQAPGGGPPPMAAPNPVFAAPAGDAGCVGCQTAVPPFLSPPTEAGVGPWQSGPEPRPWIYRQLDLRHSSTHGRAMGPGEPLRGTSWSNRPVALSLDGGALLMGNRVAANVRANNDLLAAVGLGWDFDHYWGAQVRVAWSSPELLNTTQTALVTDNTLFISDFSLLYYPWGDSRLRPYYRVGVGLTDVAYTNDFGLKQNDSLYTMPLAVGLKYQINPKIAWRLEFADNIAIGQNETSTLNNLTITTGLEWRLGGPPPGYWAWAPRTGGW</sequence>
<dbReference type="InterPro" id="IPR027385">
    <property type="entry name" value="Beta-barrel_OMP"/>
</dbReference>